<organism evidence="2 3">
    <name type="scientific">Mucilaginibacter celer</name>
    <dbReference type="NCBI Taxonomy" id="2305508"/>
    <lineage>
        <taxon>Bacteria</taxon>
        <taxon>Pseudomonadati</taxon>
        <taxon>Bacteroidota</taxon>
        <taxon>Sphingobacteriia</taxon>
        <taxon>Sphingobacteriales</taxon>
        <taxon>Sphingobacteriaceae</taxon>
        <taxon>Mucilaginibacter</taxon>
    </lineage>
</organism>
<dbReference type="KEGG" id="muh:HYN43_000430"/>
<dbReference type="OrthoDB" id="337762at2"/>
<name>A0A494VSE2_9SPHI</name>
<reference evidence="2 3" key="1">
    <citation type="submission" date="2018-10" db="EMBL/GenBank/DDBJ databases">
        <title>Genome sequencing of Mucilaginibacter sp. HYN0043.</title>
        <authorList>
            <person name="Kim M."/>
            <person name="Yi H."/>
        </authorList>
    </citation>
    <scope>NUCLEOTIDE SEQUENCE [LARGE SCALE GENOMIC DNA]</scope>
    <source>
        <strain evidence="2 3">HYN0043</strain>
    </source>
</reference>
<sequence>MNTLTKIKSPILNNVGLFKIHLLILLITTCISNVVFAETGKLLAGTAKINITPKTTEPLHDSVYARSLVLDINSKRLAFVSVDLAVFTSDKIEKICKEKYKLEKVIISSSHTHSEPQTNGKMAFQGNPFVAFYEDQIIKAIGAATDHMFEARIAAGQSIFPQLGFNRLIVRENGHAKESWVGDAHYKPENPERIPFGPVDPEVGVIKIEDMQGNARAIIINYAMHSDIVCFNYAISADYPGVASRKVEEAFGNKINCLFIQGAGGNIESLQISPRRSGPNDTVKTNYAPMERTGELLAWEVIKLAKNISPTAGNETDIRFMTDSMRFTGRYDKTLTYNVSLVTILLNNKIAIAVCPGELFVQFQLDWKKKMELASSTGFLFGYSWSGGHWPGYIADVRSAALGGYGADESGRLIEVGAGEAIITRQLENYYKLTGLMRKDPPK</sequence>
<dbReference type="InterPro" id="IPR031329">
    <property type="entry name" value="NEUT/ALK_ceramidase_N"/>
</dbReference>
<proteinExistence type="predicted"/>
<dbReference type="AlphaFoldDB" id="A0A494VSE2"/>
<evidence type="ECO:0000259" key="1">
    <source>
        <dbReference type="Pfam" id="PF04734"/>
    </source>
</evidence>
<feature type="domain" description="Neutral/alkaline non-lysosomal ceramidase N-terminal" evidence="1">
    <location>
        <begin position="54"/>
        <end position="254"/>
    </location>
</feature>
<dbReference type="Proteomes" id="UP000270046">
    <property type="component" value="Chromosome"/>
</dbReference>
<evidence type="ECO:0000313" key="3">
    <source>
        <dbReference type="Proteomes" id="UP000270046"/>
    </source>
</evidence>
<gene>
    <name evidence="2" type="ORF">HYN43_000430</name>
</gene>
<keyword evidence="3" id="KW-1185">Reference proteome</keyword>
<protein>
    <recommendedName>
        <fullName evidence="1">Neutral/alkaline non-lysosomal ceramidase N-terminal domain-containing protein</fullName>
    </recommendedName>
</protein>
<dbReference type="EMBL" id="CP032869">
    <property type="protein sequence ID" value="AYL93852.1"/>
    <property type="molecule type" value="Genomic_DNA"/>
</dbReference>
<dbReference type="Pfam" id="PF04734">
    <property type="entry name" value="Ceramidase_alk"/>
    <property type="match status" value="1"/>
</dbReference>
<accession>A0A494VSE2</accession>
<dbReference type="RefSeq" id="WP_119407574.1">
    <property type="nucleotide sequence ID" value="NZ_CP032869.1"/>
</dbReference>
<evidence type="ECO:0000313" key="2">
    <source>
        <dbReference type="EMBL" id="AYL93852.1"/>
    </source>
</evidence>